<dbReference type="Pfam" id="PF23343">
    <property type="entry name" value="REP_ORF2-G2P"/>
    <property type="match status" value="1"/>
</dbReference>
<sequence>MPCYHPIKAFPIGVTDAGKTAYKLAPYTADHVEFIKGSWQAVSTSLRSSLAKRVSRDFIEIPCGKCVGCRLDYSREWANRCMLELEDSSNAWFVTLTYDEQHLPRSAYADPETGEALASYSLRKTDFQLFMKRLRYYFPDNKIRFFAAGEYGSNTHRPHYHAILYNVDFDDLEFYKKSLNGDIYWNSKKLDAAWNKGFAVIGEVTWQSCAYVARYCMKKADGVDASYYEHFNIEPEFTLMSRKPGIGRMYLDKHPDLYQYQKIFVSTPQGGKEITIPKYFDRVVAQENPEMIEALKEKRKAAAIAKNEAIMKKTDLGYLDYLKVAEDNKKARIKSLRRNL</sequence>
<feature type="domain" description="Replication-associated protein ORF2/G2P" evidence="1">
    <location>
        <begin position="92"/>
        <end position="219"/>
    </location>
</feature>
<protein>
    <submittedName>
        <fullName evidence="3">Replication initiator protein</fullName>
    </submittedName>
</protein>
<proteinExistence type="predicted"/>
<dbReference type="EMBL" id="PP511476">
    <property type="protein sequence ID" value="XCD04563.1"/>
    <property type="molecule type" value="Genomic_DNA"/>
</dbReference>
<reference evidence="3" key="1">
    <citation type="submission" date="2024-03" db="EMBL/GenBank/DDBJ databases">
        <title>Diverse circular DNA viruses in blood, oral, and fecal samples of captive lemurs.</title>
        <authorList>
            <person name="Paietta E.N."/>
            <person name="Kraberger S."/>
            <person name="Lund M.C."/>
            <person name="Custer J.M."/>
            <person name="Vargas K.M."/>
            <person name="Ehmke E.E."/>
            <person name="Yoder A.D."/>
            <person name="Varsani A."/>
        </authorList>
    </citation>
    <scope>NUCLEOTIDE SEQUENCE</scope>
    <source>
        <strain evidence="2">Duke_18_80</strain>
        <strain evidence="3">Duke_23FS_57</strain>
    </source>
</reference>
<accession>A0AAU8AX24</accession>
<name>A0AAU8AX24_9VIRU</name>
<evidence type="ECO:0000313" key="3">
    <source>
        <dbReference type="EMBL" id="XCD04563.1"/>
    </source>
</evidence>
<organism evidence="3">
    <name type="scientific">Dulem virus 112</name>
    <dbReference type="NCBI Taxonomy" id="3145589"/>
    <lineage>
        <taxon>Viruses</taxon>
        <taxon>Monodnaviria</taxon>
        <taxon>Sangervirae</taxon>
        <taxon>Phixviricota</taxon>
        <taxon>Malgrandaviricetes</taxon>
        <taxon>Petitvirales</taxon>
        <taxon>Microviridae</taxon>
        <taxon>Microvirus</taxon>
    </lineage>
</organism>
<evidence type="ECO:0000313" key="2">
    <source>
        <dbReference type="EMBL" id="XCD03516.1"/>
    </source>
</evidence>
<evidence type="ECO:0000259" key="1">
    <source>
        <dbReference type="Pfam" id="PF23343"/>
    </source>
</evidence>
<dbReference type="InterPro" id="IPR056906">
    <property type="entry name" value="ORF2/G2P_dom"/>
</dbReference>
<dbReference type="EMBL" id="PP511368">
    <property type="protein sequence ID" value="XCD03516.1"/>
    <property type="molecule type" value="Genomic_DNA"/>
</dbReference>